<dbReference type="GO" id="GO:0005509">
    <property type="term" value="F:calcium ion binding"/>
    <property type="evidence" value="ECO:0007669"/>
    <property type="project" value="UniProtKB-UniRule"/>
</dbReference>
<evidence type="ECO:0000256" key="3">
    <source>
        <dbReference type="ARBA" id="ARBA00022737"/>
    </source>
</evidence>
<keyword evidence="5 9" id="KW-1133">Transmembrane helix</keyword>
<dbReference type="CDD" id="cd11304">
    <property type="entry name" value="Cadherin_repeat"/>
    <property type="match status" value="5"/>
</dbReference>
<accession>A0A430Q052</accession>
<evidence type="ECO:0000256" key="8">
    <source>
        <dbReference type="PROSITE-ProRule" id="PRU00043"/>
    </source>
</evidence>
<feature type="transmembrane region" description="Helical" evidence="9">
    <location>
        <begin position="5"/>
        <end position="23"/>
    </location>
</feature>
<dbReference type="InterPro" id="IPR015919">
    <property type="entry name" value="Cadherin-like_sf"/>
</dbReference>
<dbReference type="PANTHER" id="PTHR24028">
    <property type="entry name" value="CADHERIN-87A"/>
    <property type="match status" value="1"/>
</dbReference>
<feature type="domain" description="Cadherin" evidence="10">
    <location>
        <begin position="776"/>
        <end position="903"/>
    </location>
</feature>
<dbReference type="STRING" id="6184.A0A430Q052"/>
<dbReference type="PRINTS" id="PR00205">
    <property type="entry name" value="CADHERIN"/>
</dbReference>
<name>A0A430Q052_SCHBO</name>
<dbReference type="Gene3D" id="2.60.40.60">
    <property type="entry name" value="Cadherins"/>
    <property type="match status" value="7"/>
</dbReference>
<dbReference type="SMART" id="SM00112">
    <property type="entry name" value="CA"/>
    <property type="match status" value="4"/>
</dbReference>
<evidence type="ECO:0000256" key="2">
    <source>
        <dbReference type="ARBA" id="ARBA00022692"/>
    </source>
</evidence>
<feature type="domain" description="Cadherin" evidence="10">
    <location>
        <begin position="318"/>
        <end position="453"/>
    </location>
</feature>
<gene>
    <name evidence="11" type="ORF">DC041_0010899</name>
</gene>
<evidence type="ECO:0000313" key="11">
    <source>
        <dbReference type="EMBL" id="RTG81015.1"/>
    </source>
</evidence>
<keyword evidence="7" id="KW-0325">Glycoprotein</keyword>
<keyword evidence="12" id="KW-1185">Reference proteome</keyword>
<evidence type="ECO:0000256" key="6">
    <source>
        <dbReference type="ARBA" id="ARBA00023136"/>
    </source>
</evidence>
<feature type="transmembrane region" description="Helical" evidence="9">
    <location>
        <begin position="1091"/>
        <end position="1116"/>
    </location>
</feature>
<dbReference type="PROSITE" id="PS00232">
    <property type="entry name" value="CADHERIN_1"/>
    <property type="match status" value="3"/>
</dbReference>
<dbReference type="Pfam" id="PF00028">
    <property type="entry name" value="Cadherin"/>
    <property type="match status" value="1"/>
</dbReference>
<feature type="domain" description="Cadherin" evidence="10">
    <location>
        <begin position="481"/>
        <end position="630"/>
    </location>
</feature>
<evidence type="ECO:0000256" key="9">
    <source>
        <dbReference type="SAM" id="Phobius"/>
    </source>
</evidence>
<evidence type="ECO:0000256" key="5">
    <source>
        <dbReference type="ARBA" id="ARBA00022989"/>
    </source>
</evidence>
<dbReference type="GO" id="GO:0007156">
    <property type="term" value="P:homophilic cell adhesion via plasma membrane adhesion molecules"/>
    <property type="evidence" value="ECO:0007669"/>
    <property type="project" value="InterPro"/>
</dbReference>
<sequence>MQSSFCLYLSLYLYFIFIFIINIKTMNNSIKEITFYIKEHPEFNTFIGNIYKSNELFNSSFISSIQLETINFKYSKCFRIDRSTGNLYTTIDAKYLLDNEKICIKNKNSKIIFHQFYHNITQYCSIHLIITINHRLLISIMIEIEDINDNSPIFLNDDRHHNDNNTEIIYINETALPEYTKLPLKPAYDPDFNGYNKLYYYLTLIIDPEQKEQQSLVHSMNIHNPFRLHNNDDNDNDNDDDDDGVITHFNESYQSNNLYLQLIKPLDYEIQSEYQYNLTVCDNRLNQLSIIDLYIIHCTWKLIKIYINNMNDELPWFQQTNYSITIHENFLIGNEIIKMTAKDNDSIPYNNIKYRLIPSHDMILLNNENLFHIDTNTGIIILNQSVKKPGIYRFLVEAYNDDYIYNNNNNNNNQYLSTIDHLSLIRNESMKNYKNIANVQIHIIDVNNHAPNIEIQQTQDTLIYYLNNNNNNHHTIQHINNSQLILLKIPETLSLNTPIAYFKITDDDELDNADITCRLIRSNDNDPFIYTYHDNQRRQYELDIFQLIFVNRISDNTIIIKLILSKNLDAENLSKNLLLNNNMKLNFELESIAGYYGLLFSCHDDGIPQLTTSIPIIIAIYDIDEYYPNIKFINTSLCNTWQLKSSINHSYIYDININENIPIHSKILTLDAIDEDVTSKLQFIQQTTTLSIPFSIEKYNGIIINNDLIDYEYNNYYQMYISIYDENNLQKSLVTKVLINIYIEDLNDNSPEFIISPLNDIQYDSNSFIEPIQYHMNNLRIIELDEELIQTKPIGYVKAIDRDTGKNAEIIYFIAEISYQFNNTNQIINIIINQTMNRKQILNQPKLLIDSNGALWCENKLDREITPMIDLLIGAHDLGEPKLTSYTKIRILINDINDNNPIWQFPTETDFLVYVPKSITIGKVITRIHAIDKDELTKNGHITYYIYNPSNNNTIHKSNLDIISQNIISQFFILNSNSGELIVKHSLIQLPDGFLDIWFKAKDNGKIPRYSIAKLVLYITTINNNHDHFLNMDNSQKLISYYEENKHTKDITIQLHSMGNINEILPMKMNLNSNHVYITTTPFYKYNIKTLSLLISGSIVGIIIIIIFLILFIICFKYNSYYHNQNPNVKCNSMTQINTIECSNNVSMKLTNSNYAKENHCPESKLTYETLPTTSNMKLMNNNINNEENQCHDQINKELENHKELNRSSNTSLSINDTTIQTYIPMNFMSNCNELHYSPITSVIDISNKIPIHLLHVSNDTFAVPLCMTNDITTSNNNNNNHYCQNHHNNNYTTIEHNNNHEDQLTTHPLTIVATVVSTDNIKQGLLPILTEQSNNNNNNDNIVDITNNKLYESDHFIKLENLTHSDAYYTTYTPCLLSTTDENTS</sequence>
<dbReference type="SUPFAM" id="SSF49313">
    <property type="entry name" value="Cadherin-like"/>
    <property type="match status" value="4"/>
</dbReference>
<keyword evidence="3" id="KW-0677">Repeat</keyword>
<comment type="caution">
    <text evidence="11">The sequence shown here is derived from an EMBL/GenBank/DDBJ whole genome shotgun (WGS) entry which is preliminary data.</text>
</comment>
<evidence type="ECO:0000259" key="10">
    <source>
        <dbReference type="PROSITE" id="PS50268"/>
    </source>
</evidence>
<feature type="domain" description="Cadherin" evidence="10">
    <location>
        <begin position="649"/>
        <end position="753"/>
    </location>
</feature>
<feature type="domain" description="Cadherin" evidence="10">
    <location>
        <begin position="907"/>
        <end position="1029"/>
    </location>
</feature>
<organism evidence="11 12">
    <name type="scientific">Schistosoma bovis</name>
    <name type="common">Blood fluke</name>
    <dbReference type="NCBI Taxonomy" id="6184"/>
    <lineage>
        <taxon>Eukaryota</taxon>
        <taxon>Metazoa</taxon>
        <taxon>Spiralia</taxon>
        <taxon>Lophotrochozoa</taxon>
        <taxon>Platyhelminthes</taxon>
        <taxon>Trematoda</taxon>
        <taxon>Digenea</taxon>
        <taxon>Strigeidida</taxon>
        <taxon>Schistosomatoidea</taxon>
        <taxon>Schistosomatidae</taxon>
        <taxon>Schistosoma</taxon>
    </lineage>
</organism>
<dbReference type="GO" id="GO:0005886">
    <property type="term" value="C:plasma membrane"/>
    <property type="evidence" value="ECO:0007669"/>
    <property type="project" value="InterPro"/>
</dbReference>
<keyword evidence="2 9" id="KW-0812">Transmembrane</keyword>
<reference evidence="11 12" key="1">
    <citation type="journal article" date="2019" name="PLoS Pathog.">
        <title>Genome sequence of the bovine parasite Schistosoma bovis Tanzania.</title>
        <authorList>
            <person name="Oey H."/>
            <person name="Zakrzewski M."/>
            <person name="Gobert G."/>
            <person name="Gravermann K."/>
            <person name="Stoye J."/>
            <person name="Jones M."/>
            <person name="Mcmanus D."/>
            <person name="Krause L."/>
        </authorList>
    </citation>
    <scope>NUCLEOTIDE SEQUENCE [LARGE SCALE GENOMIC DNA]</scope>
    <source>
        <strain evidence="11 12">TAN1997</strain>
    </source>
</reference>
<proteinExistence type="predicted"/>
<dbReference type="EMBL" id="QMKO01003675">
    <property type="protein sequence ID" value="RTG81015.1"/>
    <property type="molecule type" value="Genomic_DNA"/>
</dbReference>
<dbReference type="InterPro" id="IPR020894">
    <property type="entry name" value="Cadherin_CS"/>
</dbReference>
<evidence type="ECO:0000313" key="12">
    <source>
        <dbReference type="Proteomes" id="UP000290809"/>
    </source>
</evidence>
<evidence type="ECO:0000256" key="1">
    <source>
        <dbReference type="ARBA" id="ARBA00004167"/>
    </source>
</evidence>
<comment type="subcellular location">
    <subcellularLocation>
        <location evidence="1">Membrane</location>
        <topology evidence="1">Single-pass membrane protein</topology>
    </subcellularLocation>
</comment>
<dbReference type="InterPro" id="IPR050174">
    <property type="entry name" value="Protocadherin/Cadherin-CA"/>
</dbReference>
<dbReference type="PROSITE" id="PS50268">
    <property type="entry name" value="CADHERIN_2"/>
    <property type="match status" value="6"/>
</dbReference>
<protein>
    <recommendedName>
        <fullName evidence="10">Cadherin domain-containing protein</fullName>
    </recommendedName>
</protein>
<evidence type="ECO:0000256" key="4">
    <source>
        <dbReference type="ARBA" id="ARBA00022837"/>
    </source>
</evidence>
<dbReference type="InterPro" id="IPR002126">
    <property type="entry name" value="Cadherin-like_dom"/>
</dbReference>
<keyword evidence="6 9" id="KW-0472">Membrane</keyword>
<dbReference type="Proteomes" id="UP000290809">
    <property type="component" value="Unassembled WGS sequence"/>
</dbReference>
<keyword evidence="4 8" id="KW-0106">Calcium</keyword>
<dbReference type="PANTHER" id="PTHR24028:SF146">
    <property type="entry name" value="CADHERIN 96CB, ISOFORM D-RELATED"/>
    <property type="match status" value="1"/>
</dbReference>
<evidence type="ECO:0000256" key="7">
    <source>
        <dbReference type="ARBA" id="ARBA00023180"/>
    </source>
</evidence>
<feature type="domain" description="Cadherin" evidence="10">
    <location>
        <begin position="187"/>
        <end position="317"/>
    </location>
</feature>